<accession>A0AAT9HKU2</accession>
<feature type="transmembrane region" description="Helical" evidence="2">
    <location>
        <begin position="101"/>
        <end position="123"/>
    </location>
</feature>
<name>A0AAT9HKU2_9ACTN</name>
<organism evidence="3">
    <name type="scientific">Streptomyces haneummycinicus</name>
    <dbReference type="NCBI Taxonomy" id="3074435"/>
    <lineage>
        <taxon>Bacteria</taxon>
        <taxon>Bacillati</taxon>
        <taxon>Actinomycetota</taxon>
        <taxon>Actinomycetes</taxon>
        <taxon>Kitasatosporales</taxon>
        <taxon>Streptomycetaceae</taxon>
        <taxon>Streptomyces</taxon>
    </lineage>
</organism>
<evidence type="ECO:0000256" key="2">
    <source>
        <dbReference type="SAM" id="Phobius"/>
    </source>
</evidence>
<keyword evidence="2" id="KW-0472">Membrane</keyword>
<keyword evidence="2" id="KW-1133">Transmembrane helix</keyword>
<sequence>MRGLRRAGVRRADTGTIDRIFFAFLANHSTVPAESRSGYGAAVREGLRVPQRYFRSDTTTGVSQGRRRRIPDSGQSRESADLVRLGVRRFRHAGRRPRHPGIRIVGVVTQVLFVGIAFTVTAVRRTDRLDRKAEASSRSVLGMPLTR</sequence>
<reference evidence="3" key="2">
    <citation type="submission" date="2024-07" db="EMBL/GenBank/DDBJ databases">
        <title>Streptomyces haneummycinica sp. nov., a new antibiotic-producing actinobacterium isolated from marine sediment.</title>
        <authorList>
            <person name="Uemura M."/>
            <person name="Hamada M."/>
            <person name="Hirano S."/>
            <person name="Kobayashi K."/>
            <person name="Ohshiro T."/>
            <person name="Kobayashi T."/>
            <person name="Terahara T."/>
        </authorList>
    </citation>
    <scope>NUCLEOTIDE SEQUENCE</scope>
    <source>
        <strain evidence="3">KM77-8</strain>
    </source>
</reference>
<proteinExistence type="predicted"/>
<dbReference type="AlphaFoldDB" id="A0AAT9HKU2"/>
<reference evidence="3" key="1">
    <citation type="submission" date="2024-06" db="EMBL/GenBank/DDBJ databases">
        <authorList>
            <consortium name="consrtm"/>
            <person name="Uemura M."/>
            <person name="Terahara T."/>
        </authorList>
    </citation>
    <scope>NUCLEOTIDE SEQUENCE</scope>
    <source>
        <strain evidence="3">KM77-8</strain>
    </source>
</reference>
<keyword evidence="2" id="KW-0812">Transmembrane</keyword>
<evidence type="ECO:0000256" key="1">
    <source>
        <dbReference type="SAM" id="MobiDB-lite"/>
    </source>
</evidence>
<gene>
    <name evidence="3" type="ORF">SHKM778_45190</name>
</gene>
<dbReference type="EMBL" id="AP035768">
    <property type="protein sequence ID" value="BFO18131.1"/>
    <property type="molecule type" value="Genomic_DNA"/>
</dbReference>
<feature type="region of interest" description="Disordered" evidence="1">
    <location>
        <begin position="57"/>
        <end position="78"/>
    </location>
</feature>
<evidence type="ECO:0000313" key="3">
    <source>
        <dbReference type="EMBL" id="BFO18131.1"/>
    </source>
</evidence>
<protein>
    <submittedName>
        <fullName evidence="3">Uncharacterized protein</fullName>
    </submittedName>
</protein>